<dbReference type="EMBL" id="JADGJQ010000036">
    <property type="protein sequence ID" value="KAJ3176972.1"/>
    <property type="molecule type" value="Genomic_DNA"/>
</dbReference>
<dbReference type="Pfam" id="PF24139">
    <property type="entry name" value="TPR_TNPO3_IPO13_4th"/>
    <property type="match status" value="1"/>
</dbReference>
<dbReference type="InterPro" id="IPR001494">
    <property type="entry name" value="Importin-beta_N"/>
</dbReference>
<dbReference type="Gene3D" id="1.25.10.10">
    <property type="entry name" value="Leucine-rich Repeat Variant"/>
    <property type="match status" value="1"/>
</dbReference>
<dbReference type="Pfam" id="PF03810">
    <property type="entry name" value="IBN_N"/>
    <property type="match status" value="1"/>
</dbReference>
<evidence type="ECO:0000259" key="1">
    <source>
        <dbReference type="PROSITE" id="PS50166"/>
    </source>
</evidence>
<dbReference type="Proteomes" id="UP001212152">
    <property type="component" value="Unassembled WGS sequence"/>
</dbReference>
<comment type="caution">
    <text evidence="2">The sequence shown here is derived from an EMBL/GenBank/DDBJ whole genome shotgun (WGS) entry which is preliminary data.</text>
</comment>
<dbReference type="Pfam" id="PF08389">
    <property type="entry name" value="Xpo1"/>
    <property type="match status" value="1"/>
</dbReference>
<dbReference type="PANTHER" id="PTHR12363">
    <property type="entry name" value="TRANSPORTIN 3 AND IMPORTIN 13"/>
    <property type="match status" value="1"/>
</dbReference>
<dbReference type="InterPro" id="IPR011989">
    <property type="entry name" value="ARM-like"/>
</dbReference>
<dbReference type="InterPro" id="IPR013598">
    <property type="entry name" value="Exportin-1/Importin-b-like"/>
</dbReference>
<gene>
    <name evidence="2" type="primary">MTR10</name>
    <name evidence="2" type="ORF">HDU87_004687</name>
</gene>
<feature type="domain" description="Importin N-terminal" evidence="1">
    <location>
        <begin position="31"/>
        <end position="98"/>
    </location>
</feature>
<dbReference type="AlphaFoldDB" id="A0AAD5XM86"/>
<dbReference type="Pfam" id="PF24140">
    <property type="entry name" value="TPR_TNPO3_IPO13_3rd"/>
    <property type="match status" value="1"/>
</dbReference>
<dbReference type="SMART" id="SM00913">
    <property type="entry name" value="IBN_N"/>
    <property type="match status" value="1"/>
</dbReference>
<sequence length="949" mass="105522">MSAPQVTVDEVLRVLEVFLDPAGQGASNREIDVWLKNFQQKPEAWGIADHLLRTETVPIRYKLFAAQTIRQKIESDWGHLDVASQASLRDSLLQVLYQQKTGPRPIVTQLCLSLADIAIQMHEWEDPVRQLIGTFGKDQGMVGPLLEFLAVLPEEFMHNRIIQLDEDEANGRAEHILRSTAGDVLSLLMFHHTNVSSHGGDVSIKKHILDCLQAWVRSGDLSIDLLPSTAVIGLAFDALEDDNLTTVATDLICEIIYRTGNAKNPRPLGVIHAVYSRLLPLRAKLEAEKDDPETVRELCLIFAAAGETWSDLIGTNHEAFKDVLDGLLQCAGYEDLDIAKITFLSWERIKDAAVLQVNAAARPFFIPVYGSLIQIIIKQLEYPADLSWSAEERDNFREFRHTMGDVLKDAVQVIGGEAALAIPYSILCSLSSSAGTGAFDASAKWQSIEAPLFSLRAMCRAIDTEVSVLPKIMDMLPQLPQHPKIKYAAILVIGRYAEWTATHPEYIAYQMRYVSQGFEDKESIAAAAQSLKYLSRECAPHLVPHLEQLHDFFFQTIGSMDREDADDVTQAIAHIVSAVPLPQLAGALQKFCHPIAERLHQIAAAPATGDDTAHVKEVLALLRRLGTLLKYSTPPLETILSQNHPSTAVISEIWPIIDMTVTRYAAFKDVEEEFARLCNVCMSSYKQHLLPVLSPIMSKVVSMFNQTGTSCYLWTSGRCVREYGDDESETGKAVFALVETLTASTFQIISSNVTQLDDIPDVVEDYFQLASEVIEQSPSLFCGSSLLPSLLSCAATCLAVQHHMALRSVISFLRDMLTCASPGERAIPQLTAEPLIAVVKAGAPDLVRRVFYGLTHTFPRERELYADVAGILKAASDVGRAEVEQAVRLVVLEFPDEQLPAKEKETLLLRYKNANDEFKDTQKLATVIRDFVASFRRRNGLDERRRPRE</sequence>
<keyword evidence="3" id="KW-1185">Reference proteome</keyword>
<dbReference type="InterPro" id="IPR016024">
    <property type="entry name" value="ARM-type_fold"/>
</dbReference>
<reference evidence="2" key="1">
    <citation type="submission" date="2020-05" db="EMBL/GenBank/DDBJ databases">
        <title>Phylogenomic resolution of chytrid fungi.</title>
        <authorList>
            <person name="Stajich J.E."/>
            <person name="Amses K."/>
            <person name="Simmons R."/>
            <person name="Seto K."/>
            <person name="Myers J."/>
            <person name="Bonds A."/>
            <person name="Quandt C.A."/>
            <person name="Barry K."/>
            <person name="Liu P."/>
            <person name="Grigoriev I."/>
            <person name="Longcore J.E."/>
            <person name="James T.Y."/>
        </authorList>
    </citation>
    <scope>NUCLEOTIDE SEQUENCE</scope>
    <source>
        <strain evidence="2">JEL0379</strain>
    </source>
</reference>
<dbReference type="Pfam" id="PF24138">
    <property type="entry name" value="TPR_TNPO3_IPO13_2nd"/>
    <property type="match status" value="1"/>
</dbReference>
<dbReference type="PANTHER" id="PTHR12363:SF53">
    <property type="entry name" value="MRNA TRANSPORT REGULATOR MTR10"/>
    <property type="match status" value="1"/>
</dbReference>
<name>A0AAD5XM86_9FUNG</name>
<dbReference type="GO" id="GO:0031267">
    <property type="term" value="F:small GTPase binding"/>
    <property type="evidence" value="ECO:0007669"/>
    <property type="project" value="InterPro"/>
</dbReference>
<dbReference type="PROSITE" id="PS50166">
    <property type="entry name" value="IMPORTIN_B_NT"/>
    <property type="match status" value="1"/>
</dbReference>
<proteinExistence type="predicted"/>
<evidence type="ECO:0000313" key="2">
    <source>
        <dbReference type="EMBL" id="KAJ3176972.1"/>
    </source>
</evidence>
<organism evidence="2 3">
    <name type="scientific">Geranomyces variabilis</name>
    <dbReference type="NCBI Taxonomy" id="109894"/>
    <lineage>
        <taxon>Eukaryota</taxon>
        <taxon>Fungi</taxon>
        <taxon>Fungi incertae sedis</taxon>
        <taxon>Chytridiomycota</taxon>
        <taxon>Chytridiomycota incertae sedis</taxon>
        <taxon>Chytridiomycetes</taxon>
        <taxon>Spizellomycetales</taxon>
        <taxon>Powellomycetaceae</taxon>
        <taxon>Geranomyces</taxon>
    </lineage>
</organism>
<keyword evidence="2" id="KW-0675">Receptor</keyword>
<accession>A0AAD5XM86</accession>
<protein>
    <submittedName>
        <fullName evidence="2">Nuclear import receptor</fullName>
    </submittedName>
</protein>
<dbReference type="InterPro" id="IPR058537">
    <property type="entry name" value="TPR_TNPO3_IPO13_4th"/>
</dbReference>
<dbReference type="SUPFAM" id="SSF48371">
    <property type="entry name" value="ARM repeat"/>
    <property type="match status" value="1"/>
</dbReference>
<evidence type="ECO:0000313" key="3">
    <source>
        <dbReference type="Proteomes" id="UP001212152"/>
    </source>
</evidence>
<dbReference type="GO" id="GO:0006606">
    <property type="term" value="P:protein import into nucleus"/>
    <property type="evidence" value="ECO:0007669"/>
    <property type="project" value="TreeGrafter"/>
</dbReference>
<dbReference type="InterPro" id="IPR057941">
    <property type="entry name" value="TPR_TNPO3_IPO13_2nd"/>
</dbReference>
<dbReference type="GO" id="GO:0005737">
    <property type="term" value="C:cytoplasm"/>
    <property type="evidence" value="ECO:0007669"/>
    <property type="project" value="TreeGrafter"/>
</dbReference>
<dbReference type="InterPro" id="IPR057942">
    <property type="entry name" value="TPR_TNPO3_IPO13_3rd"/>
</dbReference>
<dbReference type="InterPro" id="IPR051345">
    <property type="entry name" value="Importin_beta-like_NTR"/>
</dbReference>